<feature type="region of interest" description="Disordered" evidence="1">
    <location>
        <begin position="146"/>
        <end position="176"/>
    </location>
</feature>
<dbReference type="InterPro" id="IPR046539">
    <property type="entry name" value="DUF6604"/>
</dbReference>
<evidence type="ECO:0000313" key="3">
    <source>
        <dbReference type="EMBL" id="KAK8016837.1"/>
    </source>
</evidence>
<dbReference type="Pfam" id="PF20253">
    <property type="entry name" value="DUF6604"/>
    <property type="match status" value="1"/>
</dbReference>
<feature type="domain" description="DUF6604" evidence="2">
    <location>
        <begin position="12"/>
        <end position="250"/>
    </location>
</feature>
<comment type="caution">
    <text evidence="3">The sequence shown here is derived from an EMBL/GenBank/DDBJ whole genome shotgun (WGS) entry which is preliminary data.</text>
</comment>
<reference evidence="3 4" key="1">
    <citation type="submission" date="2023-01" db="EMBL/GenBank/DDBJ databases">
        <title>Analysis of 21 Apiospora genomes using comparative genomics revels a genus with tremendous synthesis potential of carbohydrate active enzymes and secondary metabolites.</title>
        <authorList>
            <person name="Sorensen T."/>
        </authorList>
    </citation>
    <scope>NUCLEOTIDE SEQUENCE [LARGE SCALE GENOMIC DNA]</scope>
    <source>
        <strain evidence="3 4">CBS 33761</strain>
    </source>
</reference>
<keyword evidence="4" id="KW-1185">Reference proteome</keyword>
<dbReference type="EMBL" id="JAQQWK010000014">
    <property type="protein sequence ID" value="KAK8016837.1"/>
    <property type="molecule type" value="Genomic_DNA"/>
</dbReference>
<evidence type="ECO:0000313" key="4">
    <source>
        <dbReference type="Proteomes" id="UP001444661"/>
    </source>
</evidence>
<protein>
    <recommendedName>
        <fullName evidence="2">DUF6604 domain-containing protein</fullName>
    </recommendedName>
</protein>
<dbReference type="PANTHER" id="PTHR38795:SF1">
    <property type="entry name" value="DUF6604 DOMAIN-CONTAINING PROTEIN"/>
    <property type="match status" value="1"/>
</dbReference>
<evidence type="ECO:0000259" key="2">
    <source>
        <dbReference type="Pfam" id="PF20253"/>
    </source>
</evidence>
<dbReference type="Proteomes" id="UP001444661">
    <property type="component" value="Unassembled WGS sequence"/>
</dbReference>
<evidence type="ECO:0000256" key="1">
    <source>
        <dbReference type="SAM" id="MobiDB-lite"/>
    </source>
</evidence>
<dbReference type="PANTHER" id="PTHR38795">
    <property type="entry name" value="DUF6604 DOMAIN-CONTAINING PROTEIN"/>
    <property type="match status" value="1"/>
</dbReference>
<sequence length="472" mass="53159">MDVQVSSKIDEYSRDTAIIIWWLQSTSSDNGWVAPADGKIITRHLRDQARIIVGADIRMPQYVSRAFSRAIALRKRCQVWFEVGKRTTPENIASHRHFIEVLEDCYDAFNADDFFEKETSDEQDETIPLAHAFAGMMVEYLSSSDDVAEGSSRPSASRPSTSRPSTLPLPPPTHDELPQSYNTFSKAYYDVNPKWDVGCQTHCLFGDVHFLRAEINTMLTEVAAGTLPLPVASIVIMHCLKLVGEMEQKVYSQFHGVYQPTGRPYEDMAAVLYDMMSPKVEGVTGQQETAEYSEEDEFVFLGVGRSLKKLTQTAHLTKEFEWPPPLPEARLYCMMNRDFILSHSFERSDIEDAYLSQIGMDIHLGEILVRDSYVGNEATRLSHTPLQAALAGVWKSGVVTVQSVFAALIVLDFQSVVNKPTPELSAAQMTVSDVKRRVYRDNSFYPFSPKGSTRSEDRAVFDSGEFPPEYVQ</sequence>
<name>A0ABR1RPS1_9PEZI</name>
<accession>A0ABR1RPS1</accession>
<proteinExistence type="predicted"/>
<gene>
    <name evidence="3" type="ORF">PG993_015026</name>
</gene>
<feature type="compositionally biased region" description="Low complexity" evidence="1">
    <location>
        <begin position="151"/>
        <end position="166"/>
    </location>
</feature>
<organism evidence="3 4">
    <name type="scientific">Apiospora rasikravindrae</name>
    <dbReference type="NCBI Taxonomy" id="990691"/>
    <lineage>
        <taxon>Eukaryota</taxon>
        <taxon>Fungi</taxon>
        <taxon>Dikarya</taxon>
        <taxon>Ascomycota</taxon>
        <taxon>Pezizomycotina</taxon>
        <taxon>Sordariomycetes</taxon>
        <taxon>Xylariomycetidae</taxon>
        <taxon>Amphisphaeriales</taxon>
        <taxon>Apiosporaceae</taxon>
        <taxon>Apiospora</taxon>
    </lineage>
</organism>
<feature type="region of interest" description="Disordered" evidence="1">
    <location>
        <begin position="448"/>
        <end position="472"/>
    </location>
</feature>